<keyword evidence="1" id="KW-0812">Transmembrane</keyword>
<feature type="transmembrane region" description="Helical" evidence="1">
    <location>
        <begin position="64"/>
        <end position="82"/>
    </location>
</feature>
<keyword evidence="1" id="KW-1133">Transmembrane helix</keyword>
<evidence type="ECO:0000259" key="2">
    <source>
        <dbReference type="Pfam" id="PF20151"/>
    </source>
</evidence>
<gene>
    <name evidence="3" type="ORF">M422DRAFT_785339</name>
</gene>
<protein>
    <recommendedName>
        <fullName evidence="2">DUF6533 domain-containing protein</fullName>
    </recommendedName>
</protein>
<dbReference type="InterPro" id="IPR045340">
    <property type="entry name" value="DUF6533"/>
</dbReference>
<keyword evidence="1" id="KW-0472">Membrane</keyword>
<dbReference type="Pfam" id="PF20151">
    <property type="entry name" value="DUF6533"/>
    <property type="match status" value="1"/>
</dbReference>
<feature type="transmembrane region" description="Helical" evidence="1">
    <location>
        <begin position="33"/>
        <end position="52"/>
    </location>
</feature>
<name>A0A0C9TAH2_SPHS4</name>
<accession>A0A0C9TAH2</accession>
<dbReference type="AlphaFoldDB" id="A0A0C9TAH2"/>
<feature type="non-terminal residue" evidence="3">
    <location>
        <position position="104"/>
    </location>
</feature>
<evidence type="ECO:0000313" key="4">
    <source>
        <dbReference type="Proteomes" id="UP000054279"/>
    </source>
</evidence>
<feature type="domain" description="DUF6533" evidence="2">
    <location>
        <begin position="33"/>
        <end position="78"/>
    </location>
</feature>
<feature type="non-terminal residue" evidence="3">
    <location>
        <position position="1"/>
    </location>
</feature>
<organism evidence="3 4">
    <name type="scientific">Sphaerobolus stellatus (strain SS14)</name>
    <dbReference type="NCBI Taxonomy" id="990650"/>
    <lineage>
        <taxon>Eukaryota</taxon>
        <taxon>Fungi</taxon>
        <taxon>Dikarya</taxon>
        <taxon>Basidiomycota</taxon>
        <taxon>Agaricomycotina</taxon>
        <taxon>Agaricomycetes</taxon>
        <taxon>Phallomycetidae</taxon>
        <taxon>Geastrales</taxon>
        <taxon>Sphaerobolaceae</taxon>
        <taxon>Sphaerobolus</taxon>
    </lineage>
</organism>
<keyword evidence="4" id="KW-1185">Reference proteome</keyword>
<dbReference type="HOGENOM" id="CLU_2256578_0_0_1"/>
<proteinExistence type="predicted"/>
<dbReference type="Proteomes" id="UP000054279">
    <property type="component" value="Unassembled WGS sequence"/>
</dbReference>
<evidence type="ECO:0000256" key="1">
    <source>
        <dbReference type="SAM" id="Phobius"/>
    </source>
</evidence>
<dbReference type="OrthoDB" id="3242409at2759"/>
<evidence type="ECO:0000313" key="3">
    <source>
        <dbReference type="EMBL" id="KIJ26103.1"/>
    </source>
</evidence>
<sequence length="104" mass="11901">MSPAAGSGISPDLLRQATEAVTNEWSFNIANTYFHYAAVYLLLYDSLLTFPAEIRYIWNQKIRLGSVLYLICRYLGLLYAIFRAMDSQLIANQDITLEMCDHVE</sequence>
<reference evidence="3 4" key="1">
    <citation type="submission" date="2014-06" db="EMBL/GenBank/DDBJ databases">
        <title>Evolutionary Origins and Diversification of the Mycorrhizal Mutualists.</title>
        <authorList>
            <consortium name="DOE Joint Genome Institute"/>
            <consortium name="Mycorrhizal Genomics Consortium"/>
            <person name="Kohler A."/>
            <person name="Kuo A."/>
            <person name="Nagy L.G."/>
            <person name="Floudas D."/>
            <person name="Copeland A."/>
            <person name="Barry K.W."/>
            <person name="Cichocki N."/>
            <person name="Veneault-Fourrey C."/>
            <person name="LaButti K."/>
            <person name="Lindquist E.A."/>
            <person name="Lipzen A."/>
            <person name="Lundell T."/>
            <person name="Morin E."/>
            <person name="Murat C."/>
            <person name="Riley R."/>
            <person name="Ohm R."/>
            <person name="Sun H."/>
            <person name="Tunlid A."/>
            <person name="Henrissat B."/>
            <person name="Grigoriev I.V."/>
            <person name="Hibbett D.S."/>
            <person name="Martin F."/>
        </authorList>
    </citation>
    <scope>NUCLEOTIDE SEQUENCE [LARGE SCALE GENOMIC DNA]</scope>
    <source>
        <strain evidence="3 4">SS14</strain>
    </source>
</reference>
<dbReference type="EMBL" id="KN837384">
    <property type="protein sequence ID" value="KIJ26103.1"/>
    <property type="molecule type" value="Genomic_DNA"/>
</dbReference>